<proteinExistence type="predicted"/>
<dbReference type="RefSeq" id="WP_207338321.1">
    <property type="nucleotide sequence ID" value="NZ_JAFMYU010000030.1"/>
</dbReference>
<gene>
    <name evidence="2" type="ORF">J2I48_25340</name>
</gene>
<dbReference type="GO" id="GO:0005737">
    <property type="term" value="C:cytoplasm"/>
    <property type="evidence" value="ECO:0007669"/>
    <property type="project" value="TreeGrafter"/>
</dbReference>
<dbReference type="Pfam" id="PF03446">
    <property type="entry name" value="NAD_binding_2"/>
    <property type="match status" value="1"/>
</dbReference>
<dbReference type="Gene3D" id="3.40.50.720">
    <property type="entry name" value="NAD(P)-binding Rossmann-like Domain"/>
    <property type="match status" value="1"/>
</dbReference>
<accession>A0A939K2A7</accession>
<dbReference type="InterPro" id="IPR036291">
    <property type="entry name" value="NAD(P)-bd_dom_sf"/>
</dbReference>
<sequence>MSQPTISIIGLGWLGMPLAEALLTAGHRVLGSTTTPDKVALLRLKGIDAQQLSLNPQPVGELAPLLAADVLVVNVPPKAGQQGDAFHPEQMRLLAQAVAQSRVGHVIYVSSTSVYPELNREMVEADVVTPEQSAASRLVEAEQHWLALSGQKQITILRCGGLMGDTRIPGKYVAGRVVDSGAVLVNYIHQTDAVGLLLAIIRQNIVGTFNAVAPQHPTREAIYRKSCADFGYALPTFVTPTQPVSFKQINGDKLTAATQYQFIYPDPLLFSYQ</sequence>
<dbReference type="PANTHER" id="PTHR48079">
    <property type="entry name" value="PROTEIN YEEZ"/>
    <property type="match status" value="1"/>
</dbReference>
<comment type="caution">
    <text evidence="2">The sequence shown here is derived from an EMBL/GenBank/DDBJ whole genome shotgun (WGS) entry which is preliminary data.</text>
</comment>
<feature type="domain" description="6-phosphogluconate dehydrogenase NADP-binding" evidence="1">
    <location>
        <begin position="5"/>
        <end position="50"/>
    </location>
</feature>
<dbReference type="PANTHER" id="PTHR48079:SF6">
    <property type="entry name" value="NAD(P)-BINDING DOMAIN-CONTAINING PROTEIN-RELATED"/>
    <property type="match status" value="1"/>
</dbReference>
<dbReference type="GO" id="GO:0050661">
    <property type="term" value="F:NADP binding"/>
    <property type="evidence" value="ECO:0007669"/>
    <property type="project" value="InterPro"/>
</dbReference>
<dbReference type="SUPFAM" id="SSF51735">
    <property type="entry name" value="NAD(P)-binding Rossmann-fold domains"/>
    <property type="match status" value="1"/>
</dbReference>
<keyword evidence="3" id="KW-1185">Reference proteome</keyword>
<evidence type="ECO:0000313" key="3">
    <source>
        <dbReference type="Proteomes" id="UP000664795"/>
    </source>
</evidence>
<dbReference type="AlphaFoldDB" id="A0A939K2A7"/>
<dbReference type="InterPro" id="IPR006115">
    <property type="entry name" value="6PGDH_NADP-bd"/>
</dbReference>
<reference evidence="2 3" key="1">
    <citation type="submission" date="2021-03" db="EMBL/GenBank/DDBJ databases">
        <title>Fibrella sp. HMF5036 genome sequencing and assembly.</title>
        <authorList>
            <person name="Kang H."/>
            <person name="Kim H."/>
            <person name="Bae S."/>
            <person name="Joh K."/>
        </authorList>
    </citation>
    <scope>NUCLEOTIDE SEQUENCE [LARGE SCALE GENOMIC DNA]</scope>
    <source>
        <strain evidence="2 3">HMF5036</strain>
    </source>
</reference>
<dbReference type="Proteomes" id="UP000664795">
    <property type="component" value="Unassembled WGS sequence"/>
</dbReference>
<protein>
    <submittedName>
        <fullName evidence="2">NAD(P)H-binding protein</fullName>
    </submittedName>
</protein>
<name>A0A939K2A7_9BACT</name>
<evidence type="ECO:0000259" key="1">
    <source>
        <dbReference type="Pfam" id="PF03446"/>
    </source>
</evidence>
<evidence type="ECO:0000313" key="2">
    <source>
        <dbReference type="EMBL" id="MBO0934358.1"/>
    </source>
</evidence>
<dbReference type="GO" id="GO:0004029">
    <property type="term" value="F:aldehyde dehydrogenase (NAD+) activity"/>
    <property type="evidence" value="ECO:0007669"/>
    <property type="project" value="TreeGrafter"/>
</dbReference>
<organism evidence="2 3">
    <name type="scientific">Fibrella aquatilis</name>
    <dbReference type="NCBI Taxonomy" id="2817059"/>
    <lineage>
        <taxon>Bacteria</taxon>
        <taxon>Pseudomonadati</taxon>
        <taxon>Bacteroidota</taxon>
        <taxon>Cytophagia</taxon>
        <taxon>Cytophagales</taxon>
        <taxon>Spirosomataceae</taxon>
        <taxon>Fibrella</taxon>
    </lineage>
</organism>
<dbReference type="InterPro" id="IPR051783">
    <property type="entry name" value="NAD(P)-dependent_oxidoreduct"/>
</dbReference>
<dbReference type="EMBL" id="JAFMYU010000030">
    <property type="protein sequence ID" value="MBO0934358.1"/>
    <property type="molecule type" value="Genomic_DNA"/>
</dbReference>